<feature type="compositionally biased region" description="Basic and acidic residues" evidence="1">
    <location>
        <begin position="384"/>
        <end position="393"/>
    </location>
</feature>
<feature type="compositionally biased region" description="Pro residues" evidence="1">
    <location>
        <begin position="78"/>
        <end position="88"/>
    </location>
</feature>
<feature type="region of interest" description="Disordered" evidence="1">
    <location>
        <begin position="367"/>
        <end position="402"/>
    </location>
</feature>
<feature type="region of interest" description="Disordered" evidence="1">
    <location>
        <begin position="72"/>
        <end position="149"/>
    </location>
</feature>
<gene>
    <name evidence="2" type="ORF">C7M84_021628</name>
</gene>
<organism evidence="2 3">
    <name type="scientific">Penaeus vannamei</name>
    <name type="common">Whiteleg shrimp</name>
    <name type="synonym">Litopenaeus vannamei</name>
    <dbReference type="NCBI Taxonomy" id="6689"/>
    <lineage>
        <taxon>Eukaryota</taxon>
        <taxon>Metazoa</taxon>
        <taxon>Ecdysozoa</taxon>
        <taxon>Arthropoda</taxon>
        <taxon>Crustacea</taxon>
        <taxon>Multicrustacea</taxon>
        <taxon>Malacostraca</taxon>
        <taxon>Eumalacostraca</taxon>
        <taxon>Eucarida</taxon>
        <taxon>Decapoda</taxon>
        <taxon>Dendrobranchiata</taxon>
        <taxon>Penaeoidea</taxon>
        <taxon>Penaeidae</taxon>
        <taxon>Penaeus</taxon>
    </lineage>
</organism>
<accession>A0A423U8E5</accession>
<protein>
    <submittedName>
        <fullName evidence="2">Uncharacterized protein</fullName>
    </submittedName>
</protein>
<sequence>MASHVVITSVFRGDVAPERAAYGSNEQTYVKTASAETLMIIWVKRSRRVSLRQRGNPSTWAASCLSLSSFDPVTPTQLTPPPRHPPSPSLATPTNTSPPPPLSPFTPCQHAHSTLPYLPPAPSPQHNPHTPHGGRGRGEARVRRRNRDPATCRQNSCFAVLSRITIHLSRPKIEQGIRGCLSKTYHCYVENRHKGLPVRTEHEGDDDGRRGKQPRWCSTQSFNSHMDLRPSHLLLAPLSRSGISLSSRTEVLSAALPELHRRATDPHRQALMTRYIRALPFPEKCSRLSTDLSRPGCHSAFLQRRTNKSTSLEKVFQRTHRNSPASDVSTSADEAWKTCRTLTPNLQVFRRFFPACSATPALRREKLDRTRAIESQRSGLRNGYDAKRGEEQSPTRSRGVLRRAARRSFSAALLPPPADDVIGGHA</sequence>
<comment type="caution">
    <text evidence="2">The sequence shown here is derived from an EMBL/GenBank/DDBJ whole genome shotgun (WGS) entry which is preliminary data.</text>
</comment>
<keyword evidence="3" id="KW-1185">Reference proteome</keyword>
<dbReference type="AlphaFoldDB" id="A0A423U8E5"/>
<reference evidence="2 3" key="1">
    <citation type="submission" date="2018-04" db="EMBL/GenBank/DDBJ databases">
        <authorList>
            <person name="Zhang X."/>
            <person name="Yuan J."/>
            <person name="Li F."/>
            <person name="Xiang J."/>
        </authorList>
    </citation>
    <scope>NUCLEOTIDE SEQUENCE [LARGE SCALE GENOMIC DNA]</scope>
    <source>
        <tissue evidence="2">Muscle</tissue>
    </source>
</reference>
<proteinExistence type="predicted"/>
<evidence type="ECO:0000313" key="2">
    <source>
        <dbReference type="EMBL" id="ROT84993.1"/>
    </source>
</evidence>
<evidence type="ECO:0000256" key="1">
    <source>
        <dbReference type="SAM" id="MobiDB-lite"/>
    </source>
</evidence>
<name>A0A423U8E5_PENVA</name>
<dbReference type="Proteomes" id="UP000283509">
    <property type="component" value="Unassembled WGS sequence"/>
</dbReference>
<evidence type="ECO:0000313" key="3">
    <source>
        <dbReference type="Proteomes" id="UP000283509"/>
    </source>
</evidence>
<reference evidence="2 3" key="2">
    <citation type="submission" date="2019-01" db="EMBL/GenBank/DDBJ databases">
        <title>The decoding of complex shrimp genome reveals the adaptation for benthos swimmer, frequently molting mechanism and breeding impact on genome.</title>
        <authorList>
            <person name="Sun Y."/>
            <person name="Gao Y."/>
            <person name="Yu Y."/>
        </authorList>
    </citation>
    <scope>NUCLEOTIDE SEQUENCE [LARGE SCALE GENOMIC DNA]</scope>
    <source>
        <tissue evidence="2">Muscle</tissue>
    </source>
</reference>
<dbReference type="EMBL" id="QCYY01000457">
    <property type="protein sequence ID" value="ROT84993.1"/>
    <property type="molecule type" value="Genomic_DNA"/>
</dbReference>